<dbReference type="FunFam" id="1.25.40.730:FF:000008">
    <property type="entry name" value="Clathrin heavy chain"/>
    <property type="match status" value="1"/>
</dbReference>
<dbReference type="PANTHER" id="PTHR10292">
    <property type="entry name" value="CLATHRIN HEAVY CHAIN RELATED"/>
    <property type="match status" value="1"/>
</dbReference>
<dbReference type="Pfam" id="PF00637">
    <property type="entry name" value="Clathrin"/>
    <property type="match status" value="2"/>
</dbReference>
<sequence length="673" mass="78549">MEGNIRVYYENIVFGLVPGHRFYWLAPPLSSPLTSECKPTPQSNILFIMFTVFRAPIFRVQFKISRTLARLKTLRGPEGNRMIRHSMRRRNGFVEYSFDIYSLDRHQLHLETQMRRRPLFLYIKFSLNGIGAVAEDVTALRTKIQNGDVQKAFRLEWNPNKTNIRPFSFTGSWQSGCVFKLRQIHNLNPDNITKFAQLLVSESENGELLADLSQIIDCFMEVQAVQPCTSFLLEVLKGDKPEEGPLQTRLLEMNLLAAPAVADAILANKMFSDYDRLKPDWLVGYFGSLSVEDSLECLKAMLTQNIRQNLQVVVRIVSKYHEQLEADKLIEMFENHKSYEGLFYFLGSSVNFSQDPEVHFKHIQAATRTGQIKEVERICRQSQYYDAERVKNFLKEAKLNNQLPLLIVCDRHNMVHDLVLYVYRNQLQKYIEVFVQKVNAARVPIVVGALLDVDCNHSRTVLFFNKLKQIPLVKPYLRQVQNLNNKAINEALNQLLIDEEDHAGLRSSIEAQDNFDNISLAQQLEKHPLVEFRRISAYLFKGNNRWKQSIELCKKDKLYKDAMEYAAESRNGELAEEIISFFPDEKLYDCFAASLYHCYDLLHPDVIMELAWKHKIMDYAMPYMIQVMRDYQTRLEKLERSEHERKEEKAEQQQNNGMTMKPWSGRLNENKNK</sequence>
<dbReference type="SUPFAM" id="SSF48371">
    <property type="entry name" value="ARM repeat"/>
    <property type="match status" value="2"/>
</dbReference>
<feature type="compositionally biased region" description="Basic and acidic residues" evidence="2">
    <location>
        <begin position="638"/>
        <end position="651"/>
    </location>
</feature>
<dbReference type="InterPro" id="IPR000547">
    <property type="entry name" value="Clathrin_H-chain/VPS_repeat"/>
</dbReference>
<feature type="region of interest" description="Disordered" evidence="2">
    <location>
        <begin position="638"/>
        <end position="673"/>
    </location>
</feature>
<reference evidence="4" key="1">
    <citation type="submission" date="2016-11" db="UniProtKB">
        <authorList>
            <consortium name="WormBaseParasite"/>
        </authorList>
    </citation>
    <scope>IDENTIFICATION</scope>
</reference>
<dbReference type="GO" id="GO:0006898">
    <property type="term" value="P:receptor-mediated endocytosis"/>
    <property type="evidence" value="ECO:0007669"/>
    <property type="project" value="TreeGrafter"/>
</dbReference>
<name>A0A1I7UQK2_9PELO</name>
<dbReference type="SMART" id="SM00299">
    <property type="entry name" value="CLH"/>
    <property type="match status" value="2"/>
</dbReference>
<dbReference type="PANTHER" id="PTHR10292:SF1">
    <property type="entry name" value="CLATHRIN HEAVY CHAIN"/>
    <property type="match status" value="1"/>
</dbReference>
<evidence type="ECO:0000256" key="1">
    <source>
        <dbReference type="PROSITE-ProRule" id="PRU01006"/>
    </source>
</evidence>
<dbReference type="Gene3D" id="1.25.40.730">
    <property type="match status" value="1"/>
</dbReference>
<dbReference type="InterPro" id="IPR055358">
    <property type="entry name" value="CHCR"/>
</dbReference>
<evidence type="ECO:0000256" key="2">
    <source>
        <dbReference type="SAM" id="MobiDB-lite"/>
    </source>
</evidence>
<accession>A0A1I7UQK2</accession>
<dbReference type="WBParaSite" id="Csp11.Scaffold630.g18351.t1">
    <property type="protein sequence ID" value="Csp11.Scaffold630.g18351.t1"/>
    <property type="gene ID" value="Csp11.Scaffold630.g18351"/>
</dbReference>
<dbReference type="InterPro" id="IPR016024">
    <property type="entry name" value="ARM-type_fold"/>
</dbReference>
<dbReference type="GO" id="GO:0032051">
    <property type="term" value="F:clathrin light chain binding"/>
    <property type="evidence" value="ECO:0007669"/>
    <property type="project" value="TreeGrafter"/>
</dbReference>
<protein>
    <submittedName>
        <fullName evidence="4">Clathrin heavy chain</fullName>
    </submittedName>
</protein>
<dbReference type="Gene3D" id="1.25.40.10">
    <property type="entry name" value="Tetratricopeptide repeat domain"/>
    <property type="match status" value="1"/>
</dbReference>
<dbReference type="AlphaFoldDB" id="A0A1I7UQK2"/>
<dbReference type="GO" id="GO:0071439">
    <property type="term" value="C:clathrin complex"/>
    <property type="evidence" value="ECO:0007669"/>
    <property type="project" value="TreeGrafter"/>
</dbReference>
<dbReference type="PROSITE" id="PS50236">
    <property type="entry name" value="CHCR"/>
    <property type="match status" value="2"/>
</dbReference>
<organism evidence="3 4">
    <name type="scientific">Caenorhabditis tropicalis</name>
    <dbReference type="NCBI Taxonomy" id="1561998"/>
    <lineage>
        <taxon>Eukaryota</taxon>
        <taxon>Metazoa</taxon>
        <taxon>Ecdysozoa</taxon>
        <taxon>Nematoda</taxon>
        <taxon>Chromadorea</taxon>
        <taxon>Rhabditida</taxon>
        <taxon>Rhabditina</taxon>
        <taxon>Rhabditomorpha</taxon>
        <taxon>Rhabditoidea</taxon>
        <taxon>Rhabditidae</taxon>
        <taxon>Peloderinae</taxon>
        <taxon>Caenorhabditis</taxon>
    </lineage>
</organism>
<feature type="repeat" description="CHCR" evidence="1">
    <location>
        <begin position="317"/>
        <end position="439"/>
    </location>
</feature>
<keyword evidence="3" id="KW-1185">Reference proteome</keyword>
<dbReference type="Proteomes" id="UP000095282">
    <property type="component" value="Unplaced"/>
</dbReference>
<proteinExistence type="predicted"/>
<dbReference type="InterPro" id="IPR011990">
    <property type="entry name" value="TPR-like_helical_dom_sf"/>
</dbReference>
<dbReference type="eggNOG" id="KOG0985">
    <property type="taxonomic scope" value="Eukaryota"/>
</dbReference>
<evidence type="ECO:0000313" key="4">
    <source>
        <dbReference type="WBParaSite" id="Csp11.Scaffold630.g18351.t1"/>
    </source>
</evidence>
<feature type="repeat" description="CHCR" evidence="1">
    <location>
        <begin position="448"/>
        <end position="591"/>
    </location>
</feature>
<dbReference type="STRING" id="1561998.A0A1I7UQK2"/>
<dbReference type="GO" id="GO:0006886">
    <property type="term" value="P:intracellular protein transport"/>
    <property type="evidence" value="ECO:0007669"/>
    <property type="project" value="UniProtKB-UniRule"/>
</dbReference>
<dbReference type="GO" id="GO:0045334">
    <property type="term" value="C:clathrin-coated endocytic vesicle"/>
    <property type="evidence" value="ECO:0007669"/>
    <property type="project" value="TreeGrafter"/>
</dbReference>
<dbReference type="GO" id="GO:0005938">
    <property type="term" value="C:cell cortex"/>
    <property type="evidence" value="ECO:0007669"/>
    <property type="project" value="TreeGrafter"/>
</dbReference>
<evidence type="ECO:0000313" key="3">
    <source>
        <dbReference type="Proteomes" id="UP000095282"/>
    </source>
</evidence>